<evidence type="ECO:0000313" key="2">
    <source>
        <dbReference type="Proteomes" id="UP000054560"/>
    </source>
</evidence>
<proteinExistence type="predicted"/>
<dbReference type="OrthoDB" id="205255at2759"/>
<sequence>MAFFSEVETTFDFSASATGASARGTPTGPFLEASESILRLYDNLGSVAWKLIRSDFEAQMKVWIRCLKNGVYVCTTMSST</sequence>
<gene>
    <name evidence="1" type="ORF">SARC_14842</name>
</gene>
<dbReference type="GeneID" id="25915346"/>
<keyword evidence="2" id="KW-1185">Reference proteome</keyword>
<dbReference type="SUPFAM" id="SSF110004">
    <property type="entry name" value="Glycolipid transfer protein, GLTP"/>
    <property type="match status" value="1"/>
</dbReference>
<dbReference type="InterPro" id="IPR036497">
    <property type="entry name" value="GLTP_sf"/>
</dbReference>
<dbReference type="RefSeq" id="XP_014146505.1">
    <property type="nucleotide sequence ID" value="XM_014291030.1"/>
</dbReference>
<dbReference type="Proteomes" id="UP000054560">
    <property type="component" value="Unassembled WGS sequence"/>
</dbReference>
<evidence type="ECO:0000313" key="1">
    <source>
        <dbReference type="EMBL" id="KNC72603.1"/>
    </source>
</evidence>
<dbReference type="EMBL" id="KQ246768">
    <property type="protein sequence ID" value="KNC72603.1"/>
    <property type="molecule type" value="Genomic_DNA"/>
</dbReference>
<organism evidence="1 2">
    <name type="scientific">Sphaeroforma arctica JP610</name>
    <dbReference type="NCBI Taxonomy" id="667725"/>
    <lineage>
        <taxon>Eukaryota</taxon>
        <taxon>Ichthyosporea</taxon>
        <taxon>Ichthyophonida</taxon>
        <taxon>Sphaeroforma</taxon>
    </lineage>
</organism>
<dbReference type="Gene3D" id="1.10.3520.10">
    <property type="entry name" value="Glycolipid transfer protein"/>
    <property type="match status" value="1"/>
</dbReference>
<accession>A0A0L0F927</accession>
<name>A0A0L0F927_9EUKA</name>
<reference evidence="1 2" key="1">
    <citation type="submission" date="2011-02" db="EMBL/GenBank/DDBJ databases">
        <title>The Genome Sequence of Sphaeroforma arctica JP610.</title>
        <authorList>
            <consortium name="The Broad Institute Genome Sequencing Platform"/>
            <person name="Russ C."/>
            <person name="Cuomo C."/>
            <person name="Young S.K."/>
            <person name="Zeng Q."/>
            <person name="Gargeya S."/>
            <person name="Alvarado L."/>
            <person name="Berlin A."/>
            <person name="Chapman S.B."/>
            <person name="Chen Z."/>
            <person name="Freedman E."/>
            <person name="Gellesch M."/>
            <person name="Goldberg J."/>
            <person name="Griggs A."/>
            <person name="Gujja S."/>
            <person name="Heilman E."/>
            <person name="Heiman D."/>
            <person name="Howarth C."/>
            <person name="Mehta T."/>
            <person name="Neiman D."/>
            <person name="Pearson M."/>
            <person name="Roberts A."/>
            <person name="Saif S."/>
            <person name="Shea T."/>
            <person name="Shenoy N."/>
            <person name="Sisk P."/>
            <person name="Stolte C."/>
            <person name="Sykes S."/>
            <person name="White J."/>
            <person name="Yandava C."/>
            <person name="Burger G."/>
            <person name="Gray M.W."/>
            <person name="Holland P.W.H."/>
            <person name="King N."/>
            <person name="Lang F.B.F."/>
            <person name="Roger A.J."/>
            <person name="Ruiz-Trillo I."/>
            <person name="Haas B."/>
            <person name="Nusbaum C."/>
            <person name="Birren B."/>
        </authorList>
    </citation>
    <scope>NUCLEOTIDE SEQUENCE [LARGE SCALE GENOMIC DNA]</scope>
    <source>
        <strain evidence="1 2">JP610</strain>
    </source>
</reference>
<protein>
    <submittedName>
        <fullName evidence="1">Uncharacterized protein</fullName>
    </submittedName>
</protein>
<dbReference type="AlphaFoldDB" id="A0A0L0F927"/>